<keyword evidence="5" id="KW-1185">Reference proteome</keyword>
<sequence length="151" mass="17369">MKRLLPRQKAGDIDAAENHRKKLRLSNDRDRYEQPGTASQHGDGNRQFNNFGTGPQKNVEGNYFEAEDDQYFVCLVALRVTTNLCHDKKRIEMEQGGLLKDSYRWVLSNVQFQQWRDGEDNRLLWIKGDPGKGKTMLPTHASTTPPQCYTA</sequence>
<evidence type="ECO:0000259" key="3">
    <source>
        <dbReference type="Pfam" id="PF24883"/>
    </source>
</evidence>
<dbReference type="EMBL" id="JAULSO010000001">
    <property type="protein sequence ID" value="KAK3695880.1"/>
    <property type="molecule type" value="Genomic_DNA"/>
</dbReference>
<feature type="compositionally biased region" description="Polar residues" evidence="2">
    <location>
        <begin position="36"/>
        <end position="56"/>
    </location>
</feature>
<evidence type="ECO:0000256" key="2">
    <source>
        <dbReference type="SAM" id="MobiDB-lite"/>
    </source>
</evidence>
<proteinExistence type="predicted"/>
<feature type="region of interest" description="Disordered" evidence="2">
    <location>
        <begin position="1"/>
        <end position="58"/>
    </location>
</feature>
<feature type="domain" description="Nephrocystin 3-like N-terminal" evidence="3">
    <location>
        <begin position="102"/>
        <end position="139"/>
    </location>
</feature>
<protein>
    <recommendedName>
        <fullName evidence="3">Nephrocystin 3-like N-terminal domain-containing protein</fullName>
    </recommendedName>
</protein>
<gene>
    <name evidence="4" type="ORF">B0T22DRAFT_489093</name>
</gene>
<evidence type="ECO:0000313" key="5">
    <source>
        <dbReference type="Proteomes" id="UP001270362"/>
    </source>
</evidence>
<evidence type="ECO:0000256" key="1">
    <source>
        <dbReference type="ARBA" id="ARBA00022737"/>
    </source>
</evidence>
<reference evidence="4" key="2">
    <citation type="submission" date="2023-06" db="EMBL/GenBank/DDBJ databases">
        <authorList>
            <consortium name="Lawrence Berkeley National Laboratory"/>
            <person name="Haridas S."/>
            <person name="Hensen N."/>
            <person name="Bonometti L."/>
            <person name="Westerberg I."/>
            <person name="Brannstrom I.O."/>
            <person name="Guillou S."/>
            <person name="Cros-Aarteil S."/>
            <person name="Calhoun S."/>
            <person name="Kuo A."/>
            <person name="Mondo S."/>
            <person name="Pangilinan J."/>
            <person name="Riley R."/>
            <person name="Labutti K."/>
            <person name="Andreopoulos B."/>
            <person name="Lipzen A."/>
            <person name="Chen C."/>
            <person name="Yanf M."/>
            <person name="Daum C."/>
            <person name="Ng V."/>
            <person name="Clum A."/>
            <person name="Steindorff A."/>
            <person name="Ohm R."/>
            <person name="Martin F."/>
            <person name="Silar P."/>
            <person name="Natvig D."/>
            <person name="Lalanne C."/>
            <person name="Gautier V."/>
            <person name="Ament-Velasquez S.L."/>
            <person name="Kruys A."/>
            <person name="Hutchinson M.I."/>
            <person name="Powell A.J."/>
            <person name="Barry K."/>
            <person name="Miller A.N."/>
            <person name="Grigoriev I.V."/>
            <person name="Debuchy R."/>
            <person name="Gladieux P."/>
            <person name="Thoren M.H."/>
            <person name="Johannesson H."/>
        </authorList>
    </citation>
    <scope>NUCLEOTIDE SEQUENCE</scope>
    <source>
        <strain evidence="4">CBS 314.62</strain>
    </source>
</reference>
<dbReference type="AlphaFoldDB" id="A0AAE0XM82"/>
<dbReference type="InterPro" id="IPR056884">
    <property type="entry name" value="NPHP3-like_N"/>
</dbReference>
<comment type="caution">
    <text evidence="4">The sequence shown here is derived from an EMBL/GenBank/DDBJ whole genome shotgun (WGS) entry which is preliminary data.</text>
</comment>
<organism evidence="4 5">
    <name type="scientific">Podospora appendiculata</name>
    <dbReference type="NCBI Taxonomy" id="314037"/>
    <lineage>
        <taxon>Eukaryota</taxon>
        <taxon>Fungi</taxon>
        <taxon>Dikarya</taxon>
        <taxon>Ascomycota</taxon>
        <taxon>Pezizomycotina</taxon>
        <taxon>Sordariomycetes</taxon>
        <taxon>Sordariomycetidae</taxon>
        <taxon>Sordariales</taxon>
        <taxon>Podosporaceae</taxon>
        <taxon>Podospora</taxon>
    </lineage>
</organism>
<evidence type="ECO:0000313" key="4">
    <source>
        <dbReference type="EMBL" id="KAK3695880.1"/>
    </source>
</evidence>
<dbReference type="Proteomes" id="UP001270362">
    <property type="component" value="Unassembled WGS sequence"/>
</dbReference>
<reference evidence="4" key="1">
    <citation type="journal article" date="2023" name="Mol. Phylogenet. Evol.">
        <title>Genome-scale phylogeny and comparative genomics of the fungal order Sordariales.</title>
        <authorList>
            <person name="Hensen N."/>
            <person name="Bonometti L."/>
            <person name="Westerberg I."/>
            <person name="Brannstrom I.O."/>
            <person name="Guillou S."/>
            <person name="Cros-Aarteil S."/>
            <person name="Calhoun S."/>
            <person name="Haridas S."/>
            <person name="Kuo A."/>
            <person name="Mondo S."/>
            <person name="Pangilinan J."/>
            <person name="Riley R."/>
            <person name="LaButti K."/>
            <person name="Andreopoulos B."/>
            <person name="Lipzen A."/>
            <person name="Chen C."/>
            <person name="Yan M."/>
            <person name="Daum C."/>
            <person name="Ng V."/>
            <person name="Clum A."/>
            <person name="Steindorff A."/>
            <person name="Ohm R.A."/>
            <person name="Martin F."/>
            <person name="Silar P."/>
            <person name="Natvig D.O."/>
            <person name="Lalanne C."/>
            <person name="Gautier V."/>
            <person name="Ament-Velasquez S.L."/>
            <person name="Kruys A."/>
            <person name="Hutchinson M.I."/>
            <person name="Powell A.J."/>
            <person name="Barry K."/>
            <person name="Miller A.N."/>
            <person name="Grigoriev I.V."/>
            <person name="Debuchy R."/>
            <person name="Gladieux P."/>
            <person name="Hiltunen Thoren M."/>
            <person name="Johannesson H."/>
        </authorList>
    </citation>
    <scope>NUCLEOTIDE SEQUENCE</scope>
    <source>
        <strain evidence="4">CBS 314.62</strain>
    </source>
</reference>
<feature type="compositionally biased region" description="Basic and acidic residues" evidence="2">
    <location>
        <begin position="9"/>
        <end position="18"/>
    </location>
</feature>
<dbReference type="Pfam" id="PF24883">
    <property type="entry name" value="NPHP3_N"/>
    <property type="match status" value="1"/>
</dbReference>
<accession>A0AAE0XM82</accession>
<name>A0AAE0XM82_9PEZI</name>
<keyword evidence="1" id="KW-0677">Repeat</keyword>